<organism evidence="2 3">
    <name type="scientific">Liquidambar formosana</name>
    <name type="common">Formosan gum</name>
    <dbReference type="NCBI Taxonomy" id="63359"/>
    <lineage>
        <taxon>Eukaryota</taxon>
        <taxon>Viridiplantae</taxon>
        <taxon>Streptophyta</taxon>
        <taxon>Embryophyta</taxon>
        <taxon>Tracheophyta</taxon>
        <taxon>Spermatophyta</taxon>
        <taxon>Magnoliopsida</taxon>
        <taxon>eudicotyledons</taxon>
        <taxon>Gunneridae</taxon>
        <taxon>Pentapetalae</taxon>
        <taxon>Saxifragales</taxon>
        <taxon>Altingiaceae</taxon>
        <taxon>Liquidambar</taxon>
    </lineage>
</organism>
<keyword evidence="3" id="KW-1185">Reference proteome</keyword>
<dbReference type="InterPro" id="IPR011990">
    <property type="entry name" value="TPR-like_helical_dom_sf"/>
</dbReference>
<protein>
    <recommendedName>
        <fullName evidence="1">TmcB/TmcC TPR repeats domain-containing protein</fullName>
    </recommendedName>
</protein>
<dbReference type="Proteomes" id="UP001415857">
    <property type="component" value="Unassembled WGS sequence"/>
</dbReference>
<dbReference type="AlphaFoldDB" id="A0AAP0RDR5"/>
<dbReference type="Gene3D" id="1.25.40.10">
    <property type="entry name" value="Tetratricopeptide repeat domain"/>
    <property type="match status" value="1"/>
</dbReference>
<evidence type="ECO:0000313" key="3">
    <source>
        <dbReference type="Proteomes" id="UP001415857"/>
    </source>
</evidence>
<dbReference type="PANTHER" id="PTHR26312">
    <property type="entry name" value="TETRATRICOPEPTIDE REPEAT PROTEIN 5"/>
    <property type="match status" value="1"/>
</dbReference>
<evidence type="ECO:0000259" key="1">
    <source>
        <dbReference type="Pfam" id="PF25474"/>
    </source>
</evidence>
<dbReference type="Pfam" id="PF25474">
    <property type="entry name" value="TPR_TmcB"/>
    <property type="match status" value="1"/>
</dbReference>
<dbReference type="PANTHER" id="PTHR26312:SF123">
    <property type="entry name" value="TETRATRICOPEPTIDE REPEAT (TPR)-LIKE SUPERFAMILY PROTEIN"/>
    <property type="match status" value="1"/>
</dbReference>
<evidence type="ECO:0000313" key="2">
    <source>
        <dbReference type="EMBL" id="KAK9275895.1"/>
    </source>
</evidence>
<sequence length="299" mass="33368">MKTLLLRTGSVPLHTPVFPGSPKVSLSVHDSVSGLFSREKNTVASPKISLPLDVNRRKKGVKSIPRALSESDMIGSAKEVSVEFSTLSGVGSRSFPARIPEEEYLSEGDVDEGGPLSFKRNGYDQVNYGGIWPESGIPIEELRFFGGGFGKDKKSGGGGGESGDDIVTGEEDRSKIDAYYQEMLKSNPGNSLLLRNYGKFLHEVEKDTVRAEEYYGRAILASPGDGEVLSLYGQLIWETERDENRAKSYFDQAVYASPDDWYFQFHLFTTFSFLLFAFFWREIYFPLSVQHKIFVLFGC</sequence>
<comment type="caution">
    <text evidence="2">The sequence shown here is derived from an EMBL/GenBank/DDBJ whole genome shotgun (WGS) entry which is preliminary data.</text>
</comment>
<dbReference type="SUPFAM" id="SSF48452">
    <property type="entry name" value="TPR-like"/>
    <property type="match status" value="1"/>
</dbReference>
<gene>
    <name evidence="2" type="ORF">L1049_023169</name>
</gene>
<proteinExistence type="predicted"/>
<reference evidence="2 3" key="1">
    <citation type="journal article" date="2024" name="Plant J.">
        <title>Genome sequences and population genomics reveal climatic adaptation and genomic divergence between two closely related sweetgum species.</title>
        <authorList>
            <person name="Xu W.Q."/>
            <person name="Ren C.Q."/>
            <person name="Zhang X.Y."/>
            <person name="Comes H.P."/>
            <person name="Liu X.H."/>
            <person name="Li Y.G."/>
            <person name="Kettle C.J."/>
            <person name="Jalonen R."/>
            <person name="Gaisberger H."/>
            <person name="Ma Y.Z."/>
            <person name="Qiu Y.X."/>
        </authorList>
    </citation>
    <scope>NUCLEOTIDE SEQUENCE [LARGE SCALE GENOMIC DNA]</scope>
    <source>
        <strain evidence="2">Hangzhou</strain>
    </source>
</reference>
<feature type="domain" description="TmcB/TmcC TPR repeats" evidence="1">
    <location>
        <begin position="174"/>
        <end position="218"/>
    </location>
</feature>
<name>A0AAP0RDR5_LIQFO</name>
<accession>A0AAP0RDR5</accession>
<dbReference type="EMBL" id="JBBPBK010000011">
    <property type="protein sequence ID" value="KAK9275895.1"/>
    <property type="molecule type" value="Genomic_DNA"/>
</dbReference>
<dbReference type="InterPro" id="IPR057352">
    <property type="entry name" value="TPR_TmcB/C"/>
</dbReference>